<evidence type="ECO:0000313" key="3">
    <source>
        <dbReference type="Proteomes" id="UP000642571"/>
    </source>
</evidence>
<reference evidence="3" key="1">
    <citation type="journal article" date="2019" name="Int. J. Syst. Evol. Microbiol.">
        <title>The Global Catalogue of Microorganisms (GCM) 10K type strain sequencing project: providing services to taxonomists for standard genome sequencing and annotation.</title>
        <authorList>
            <consortium name="The Broad Institute Genomics Platform"/>
            <consortium name="The Broad Institute Genome Sequencing Center for Infectious Disease"/>
            <person name="Wu L."/>
            <person name="Ma J."/>
        </authorList>
    </citation>
    <scope>NUCLEOTIDE SEQUENCE [LARGE SCALE GENOMIC DNA]</scope>
    <source>
        <strain evidence="3">CGMCC 1.15353</strain>
    </source>
</reference>
<name>A0ABQ1PVL5_9BACI</name>
<feature type="region of interest" description="Disordered" evidence="1">
    <location>
        <begin position="1"/>
        <end position="31"/>
    </location>
</feature>
<dbReference type="Proteomes" id="UP000642571">
    <property type="component" value="Unassembled WGS sequence"/>
</dbReference>
<sequence>MSERPTKESRRAPVVSGRPAKESRQAPVVSQLESKVSGRTVALLKEIRSQHV</sequence>
<evidence type="ECO:0000313" key="2">
    <source>
        <dbReference type="EMBL" id="GGD04745.1"/>
    </source>
</evidence>
<evidence type="ECO:0000256" key="1">
    <source>
        <dbReference type="SAM" id="MobiDB-lite"/>
    </source>
</evidence>
<accession>A0ABQ1PVL5</accession>
<comment type="caution">
    <text evidence="2">The sequence shown here is derived from an EMBL/GenBank/DDBJ whole genome shotgun (WGS) entry which is preliminary data.</text>
</comment>
<protein>
    <recommendedName>
        <fullName evidence="4">Chromosome partitioning protein ParB</fullName>
    </recommendedName>
</protein>
<gene>
    <name evidence="2" type="ORF">GCM10011389_10330</name>
</gene>
<keyword evidence="3" id="KW-1185">Reference proteome</keyword>
<organism evidence="2 3">
    <name type="scientific">Pontibacillus salipaludis</name>
    <dbReference type="NCBI Taxonomy" id="1697394"/>
    <lineage>
        <taxon>Bacteria</taxon>
        <taxon>Bacillati</taxon>
        <taxon>Bacillota</taxon>
        <taxon>Bacilli</taxon>
        <taxon>Bacillales</taxon>
        <taxon>Bacillaceae</taxon>
        <taxon>Pontibacillus</taxon>
    </lineage>
</organism>
<dbReference type="EMBL" id="BMIN01000003">
    <property type="protein sequence ID" value="GGD04745.1"/>
    <property type="molecule type" value="Genomic_DNA"/>
</dbReference>
<feature type="compositionally biased region" description="Basic and acidic residues" evidence="1">
    <location>
        <begin position="1"/>
        <end position="11"/>
    </location>
</feature>
<evidence type="ECO:0008006" key="4">
    <source>
        <dbReference type="Google" id="ProtNLM"/>
    </source>
</evidence>
<proteinExistence type="predicted"/>
<dbReference type="RefSeq" id="WP_188651515.1">
    <property type="nucleotide sequence ID" value="NZ_BMIN01000003.1"/>
</dbReference>